<evidence type="ECO:0000256" key="1">
    <source>
        <dbReference type="SAM" id="MobiDB-lite"/>
    </source>
</evidence>
<proteinExistence type="predicted"/>
<dbReference type="AlphaFoldDB" id="A0A699QDF4"/>
<feature type="non-terminal residue" evidence="2">
    <location>
        <position position="1"/>
    </location>
</feature>
<feature type="compositionally biased region" description="Low complexity" evidence="1">
    <location>
        <begin position="58"/>
        <end position="79"/>
    </location>
</feature>
<feature type="region of interest" description="Disordered" evidence="1">
    <location>
        <begin position="57"/>
        <end position="93"/>
    </location>
</feature>
<protein>
    <submittedName>
        <fullName evidence="2">Uncharacterized protein</fullName>
    </submittedName>
</protein>
<comment type="caution">
    <text evidence="2">The sequence shown here is derived from an EMBL/GenBank/DDBJ whole genome shotgun (WGS) entry which is preliminary data.</text>
</comment>
<name>A0A699QDF4_TANCI</name>
<feature type="compositionally biased region" description="Polar residues" evidence="1">
    <location>
        <begin position="80"/>
        <end position="93"/>
    </location>
</feature>
<organism evidence="2">
    <name type="scientific">Tanacetum cinerariifolium</name>
    <name type="common">Dalmatian daisy</name>
    <name type="synonym">Chrysanthemum cinerariifolium</name>
    <dbReference type="NCBI Taxonomy" id="118510"/>
    <lineage>
        <taxon>Eukaryota</taxon>
        <taxon>Viridiplantae</taxon>
        <taxon>Streptophyta</taxon>
        <taxon>Embryophyta</taxon>
        <taxon>Tracheophyta</taxon>
        <taxon>Spermatophyta</taxon>
        <taxon>Magnoliopsida</taxon>
        <taxon>eudicotyledons</taxon>
        <taxon>Gunneridae</taxon>
        <taxon>Pentapetalae</taxon>
        <taxon>asterids</taxon>
        <taxon>campanulids</taxon>
        <taxon>Asterales</taxon>
        <taxon>Asteraceae</taxon>
        <taxon>Asteroideae</taxon>
        <taxon>Anthemideae</taxon>
        <taxon>Anthemidinae</taxon>
        <taxon>Tanacetum</taxon>
    </lineage>
</organism>
<dbReference type="EMBL" id="BKCJ010995147">
    <property type="protein sequence ID" value="GFC62748.1"/>
    <property type="molecule type" value="Genomic_DNA"/>
</dbReference>
<gene>
    <name evidence="2" type="ORF">Tci_834718</name>
</gene>
<evidence type="ECO:0000313" key="2">
    <source>
        <dbReference type="EMBL" id="GFC62748.1"/>
    </source>
</evidence>
<sequence length="93" mass="9901">GPAKASSSLPACAQPGRRLLTRIDSILKDQLKHQVLYLLVLNQDVDPLAYLASTTHHLTPTQPTNPSPSTSSLTLPPQLAAQSSNDAMLATMN</sequence>
<reference evidence="2" key="1">
    <citation type="journal article" date="2019" name="Sci. Rep.">
        <title>Draft genome of Tanacetum cinerariifolium, the natural source of mosquito coil.</title>
        <authorList>
            <person name="Yamashiro T."/>
            <person name="Shiraishi A."/>
            <person name="Satake H."/>
            <person name="Nakayama K."/>
        </authorList>
    </citation>
    <scope>NUCLEOTIDE SEQUENCE</scope>
</reference>
<accession>A0A699QDF4</accession>